<reference evidence="1 2" key="2">
    <citation type="journal article" date="2018" name="New Phytol.">
        <title>High intraspecific genome diversity in the model arbuscular mycorrhizal symbiont Rhizophagus irregularis.</title>
        <authorList>
            <person name="Chen E.C.H."/>
            <person name="Morin E."/>
            <person name="Beaudet D."/>
            <person name="Noel J."/>
            <person name="Yildirir G."/>
            <person name="Ndikumana S."/>
            <person name="Charron P."/>
            <person name="St-Onge C."/>
            <person name="Giorgi J."/>
            <person name="Kruger M."/>
            <person name="Marton T."/>
            <person name="Ropars J."/>
            <person name="Grigoriev I.V."/>
            <person name="Hainaut M."/>
            <person name="Henrissat B."/>
            <person name="Roux C."/>
            <person name="Martin F."/>
            <person name="Corradi N."/>
        </authorList>
    </citation>
    <scope>NUCLEOTIDE SEQUENCE [LARGE SCALE GENOMIC DNA]</scope>
    <source>
        <strain evidence="1 2">DAOM 197198</strain>
    </source>
</reference>
<dbReference type="AlphaFoldDB" id="A0A2P4QW11"/>
<comment type="caution">
    <text evidence="1">The sequence shown here is derived from an EMBL/GenBank/DDBJ whole genome shotgun (WGS) entry which is preliminary data.</text>
</comment>
<dbReference type="EMBL" id="AUPC02000009">
    <property type="protein sequence ID" value="POG81782.1"/>
    <property type="molecule type" value="Genomic_DNA"/>
</dbReference>
<dbReference type="Proteomes" id="UP000018888">
    <property type="component" value="Unassembled WGS sequence"/>
</dbReference>
<name>A0A2P4QW11_RHIID</name>
<accession>A0A2P4QW11</accession>
<keyword evidence="2" id="KW-1185">Reference proteome</keyword>
<gene>
    <name evidence="1" type="ORF">GLOIN_2v1763023</name>
</gene>
<protein>
    <submittedName>
        <fullName evidence="1">Uncharacterized protein</fullName>
    </submittedName>
</protein>
<organism evidence="1 2">
    <name type="scientific">Rhizophagus irregularis (strain DAOM 181602 / DAOM 197198 / MUCL 43194)</name>
    <name type="common">Arbuscular mycorrhizal fungus</name>
    <name type="synonym">Glomus intraradices</name>
    <dbReference type="NCBI Taxonomy" id="747089"/>
    <lineage>
        <taxon>Eukaryota</taxon>
        <taxon>Fungi</taxon>
        <taxon>Fungi incertae sedis</taxon>
        <taxon>Mucoromycota</taxon>
        <taxon>Glomeromycotina</taxon>
        <taxon>Glomeromycetes</taxon>
        <taxon>Glomerales</taxon>
        <taxon>Glomeraceae</taxon>
        <taxon>Rhizophagus</taxon>
    </lineage>
</organism>
<sequence length="75" mass="8280">MGFGMGFGIWDGIGIGIWDWNGNGIWDLGWNGMGWDGTPIPFKWAASDLTSTEETIFGHDNDPKYAAKLTNPVKF</sequence>
<reference evidence="1 2" key="1">
    <citation type="journal article" date="2013" name="Proc. Natl. Acad. Sci. U.S.A.">
        <title>Genome of an arbuscular mycorrhizal fungus provides insight into the oldest plant symbiosis.</title>
        <authorList>
            <person name="Tisserant E."/>
            <person name="Malbreil M."/>
            <person name="Kuo A."/>
            <person name="Kohler A."/>
            <person name="Symeonidi A."/>
            <person name="Balestrini R."/>
            <person name="Charron P."/>
            <person name="Duensing N."/>
            <person name="Frei Dit Frey N."/>
            <person name="Gianinazzi-Pearson V."/>
            <person name="Gilbert L.B."/>
            <person name="Handa Y."/>
            <person name="Herr J.R."/>
            <person name="Hijri M."/>
            <person name="Koul R."/>
            <person name="Kawaguchi M."/>
            <person name="Krajinski F."/>
            <person name="Lammers P.J."/>
            <person name="Masclaux F.G."/>
            <person name="Murat C."/>
            <person name="Morin E."/>
            <person name="Ndikumana S."/>
            <person name="Pagni M."/>
            <person name="Petitpierre D."/>
            <person name="Requena N."/>
            <person name="Rosikiewicz P."/>
            <person name="Riley R."/>
            <person name="Saito K."/>
            <person name="San Clemente H."/>
            <person name="Shapiro H."/>
            <person name="van Tuinen D."/>
            <person name="Becard G."/>
            <person name="Bonfante P."/>
            <person name="Paszkowski U."/>
            <person name="Shachar-Hill Y.Y."/>
            <person name="Tuskan G.A."/>
            <person name="Young P.W."/>
            <person name="Sanders I.R."/>
            <person name="Henrissat B."/>
            <person name="Rensing S.A."/>
            <person name="Grigoriev I.V."/>
            <person name="Corradi N."/>
            <person name="Roux C."/>
            <person name="Martin F."/>
        </authorList>
    </citation>
    <scope>NUCLEOTIDE SEQUENCE [LARGE SCALE GENOMIC DNA]</scope>
    <source>
        <strain evidence="1 2">DAOM 197198</strain>
    </source>
</reference>
<proteinExistence type="predicted"/>
<evidence type="ECO:0000313" key="2">
    <source>
        <dbReference type="Proteomes" id="UP000018888"/>
    </source>
</evidence>
<evidence type="ECO:0000313" key="1">
    <source>
        <dbReference type="EMBL" id="POG81782.1"/>
    </source>
</evidence>